<dbReference type="PANTHER" id="PTHR15673">
    <property type="entry name" value="IQ CALMODULIN-BINDING MOTIF CONTAINING PROTEIN 1"/>
    <property type="match status" value="1"/>
</dbReference>
<reference evidence="1 2" key="1">
    <citation type="journal article" date="2021" name="Elife">
        <title>Chloroplast acquisition without the gene transfer in kleptoplastic sea slugs, Plakobranchus ocellatus.</title>
        <authorList>
            <person name="Maeda T."/>
            <person name="Takahashi S."/>
            <person name="Yoshida T."/>
            <person name="Shimamura S."/>
            <person name="Takaki Y."/>
            <person name="Nagai Y."/>
            <person name="Toyoda A."/>
            <person name="Suzuki Y."/>
            <person name="Arimoto A."/>
            <person name="Ishii H."/>
            <person name="Satoh N."/>
            <person name="Nishiyama T."/>
            <person name="Hasebe M."/>
            <person name="Maruyama T."/>
            <person name="Minagawa J."/>
            <person name="Obokata J."/>
            <person name="Shigenobu S."/>
        </authorList>
    </citation>
    <scope>NUCLEOTIDE SEQUENCE [LARGE SCALE GENOMIC DNA]</scope>
</reference>
<dbReference type="InterPro" id="IPR028765">
    <property type="entry name" value="IQCB1"/>
</dbReference>
<dbReference type="GO" id="GO:0005929">
    <property type="term" value="C:cilium"/>
    <property type="evidence" value="ECO:0007669"/>
    <property type="project" value="TreeGrafter"/>
</dbReference>
<keyword evidence="2" id="KW-1185">Reference proteome</keyword>
<comment type="caution">
    <text evidence="1">The sequence shown here is derived from an EMBL/GenBank/DDBJ whole genome shotgun (WGS) entry which is preliminary data.</text>
</comment>
<sequence>MDTGRSTSSRKGDQRIINLAKEVSNSRDRKLSALLLSLKSILDEFPLGSEDGARIRQEIWQYNLLKVLVLVLRQDFSIIAGEWSTAAQLATILR</sequence>
<dbReference type="Proteomes" id="UP000735302">
    <property type="component" value="Unassembled WGS sequence"/>
</dbReference>
<dbReference type="GO" id="GO:0060271">
    <property type="term" value="P:cilium assembly"/>
    <property type="evidence" value="ECO:0007669"/>
    <property type="project" value="InterPro"/>
</dbReference>
<accession>A0AAV3YU49</accession>
<dbReference type="GO" id="GO:0005516">
    <property type="term" value="F:calmodulin binding"/>
    <property type="evidence" value="ECO:0007669"/>
    <property type="project" value="InterPro"/>
</dbReference>
<evidence type="ECO:0000313" key="2">
    <source>
        <dbReference type="Proteomes" id="UP000735302"/>
    </source>
</evidence>
<dbReference type="AlphaFoldDB" id="A0AAV3YU49"/>
<protein>
    <submittedName>
        <fullName evidence="1">Iq calmodulin-binding motif-containing protein 1-like</fullName>
    </submittedName>
</protein>
<evidence type="ECO:0000313" key="1">
    <source>
        <dbReference type="EMBL" id="GFN86339.1"/>
    </source>
</evidence>
<gene>
    <name evidence="1" type="ORF">PoB_001284500</name>
</gene>
<proteinExistence type="predicted"/>
<organism evidence="1 2">
    <name type="scientific">Plakobranchus ocellatus</name>
    <dbReference type="NCBI Taxonomy" id="259542"/>
    <lineage>
        <taxon>Eukaryota</taxon>
        <taxon>Metazoa</taxon>
        <taxon>Spiralia</taxon>
        <taxon>Lophotrochozoa</taxon>
        <taxon>Mollusca</taxon>
        <taxon>Gastropoda</taxon>
        <taxon>Heterobranchia</taxon>
        <taxon>Euthyneura</taxon>
        <taxon>Panpulmonata</taxon>
        <taxon>Sacoglossa</taxon>
        <taxon>Placobranchoidea</taxon>
        <taxon>Plakobranchidae</taxon>
        <taxon>Plakobranchus</taxon>
    </lineage>
</organism>
<dbReference type="PANTHER" id="PTHR15673:SF2">
    <property type="entry name" value="IQ CALMODULIN-BINDING MOTIF-CONTAINING PROTEIN 1"/>
    <property type="match status" value="1"/>
</dbReference>
<dbReference type="EMBL" id="BLXT01001517">
    <property type="protein sequence ID" value="GFN86339.1"/>
    <property type="molecule type" value="Genomic_DNA"/>
</dbReference>
<name>A0AAV3YU49_9GAST</name>